<dbReference type="InterPro" id="IPR007373">
    <property type="entry name" value="Thiamin_PyroPKinase_B1-bd"/>
</dbReference>
<keyword evidence="3 7" id="KW-0418">Kinase</keyword>
<comment type="caution">
    <text evidence="7">The sequence shown here is derived from an EMBL/GenBank/DDBJ whole genome shotgun (WGS) entry which is preliminary data.</text>
</comment>
<dbReference type="GO" id="GO:0005524">
    <property type="term" value="F:ATP binding"/>
    <property type="evidence" value="ECO:0007669"/>
    <property type="project" value="UniProtKB-KW"/>
</dbReference>
<evidence type="ECO:0000256" key="5">
    <source>
        <dbReference type="NCBIfam" id="TIGR01378"/>
    </source>
</evidence>
<dbReference type="PANTHER" id="PTHR41299">
    <property type="entry name" value="THIAMINE PYROPHOSPHOKINASE"/>
    <property type="match status" value="1"/>
</dbReference>
<dbReference type="SUPFAM" id="SSF63999">
    <property type="entry name" value="Thiamin pyrophosphokinase, catalytic domain"/>
    <property type="match status" value="1"/>
</dbReference>
<keyword evidence="1 7" id="KW-0808">Transferase</keyword>
<dbReference type="GO" id="GO:0030975">
    <property type="term" value="F:thiamine binding"/>
    <property type="evidence" value="ECO:0007669"/>
    <property type="project" value="InterPro"/>
</dbReference>
<dbReference type="EC" id="2.7.6.2" evidence="5"/>
<dbReference type="NCBIfam" id="TIGR01378">
    <property type="entry name" value="thi_PPkinase"/>
    <property type="match status" value="1"/>
</dbReference>
<dbReference type="SUPFAM" id="SSF63862">
    <property type="entry name" value="Thiamin pyrophosphokinase, substrate-binding domain"/>
    <property type="match status" value="1"/>
</dbReference>
<reference evidence="7 8" key="1">
    <citation type="submission" date="2018-10" db="EMBL/GenBank/DDBJ databases">
        <title>Anaerotruncus faecis sp. nov., isolated from human feces.</title>
        <authorList>
            <person name="Wang Y.-J."/>
        </authorList>
    </citation>
    <scope>NUCLEOTIDE SEQUENCE [LARGE SCALE GENOMIC DNA]</scope>
    <source>
        <strain evidence="7 8">22A2-44</strain>
    </source>
</reference>
<dbReference type="InterPro" id="IPR036371">
    <property type="entry name" value="TPK_B1-bd_sf"/>
</dbReference>
<keyword evidence="4" id="KW-0067">ATP-binding</keyword>
<keyword evidence="8" id="KW-1185">Reference proteome</keyword>
<dbReference type="AlphaFoldDB" id="A0A498CUT5"/>
<dbReference type="GO" id="GO:0009229">
    <property type="term" value="P:thiamine diphosphate biosynthetic process"/>
    <property type="evidence" value="ECO:0007669"/>
    <property type="project" value="InterPro"/>
</dbReference>
<evidence type="ECO:0000313" key="8">
    <source>
        <dbReference type="Proteomes" id="UP000276301"/>
    </source>
</evidence>
<evidence type="ECO:0000256" key="4">
    <source>
        <dbReference type="ARBA" id="ARBA00022840"/>
    </source>
</evidence>
<dbReference type="GO" id="GO:0006772">
    <property type="term" value="P:thiamine metabolic process"/>
    <property type="evidence" value="ECO:0007669"/>
    <property type="project" value="UniProtKB-UniRule"/>
</dbReference>
<evidence type="ECO:0000256" key="1">
    <source>
        <dbReference type="ARBA" id="ARBA00022679"/>
    </source>
</evidence>
<dbReference type="InterPro" id="IPR036759">
    <property type="entry name" value="TPK_catalytic_sf"/>
</dbReference>
<dbReference type="SMART" id="SM00983">
    <property type="entry name" value="TPK_B1_binding"/>
    <property type="match status" value="1"/>
</dbReference>
<dbReference type="Pfam" id="PF04263">
    <property type="entry name" value="TPK_catalytic"/>
    <property type="match status" value="1"/>
</dbReference>
<accession>A0A498CUT5</accession>
<gene>
    <name evidence="7" type="ORF">D4A47_08060</name>
</gene>
<protein>
    <recommendedName>
        <fullName evidence="5">Thiamine diphosphokinase</fullName>
        <ecNumber evidence="5">2.7.6.2</ecNumber>
    </recommendedName>
</protein>
<keyword evidence="2" id="KW-0547">Nucleotide-binding</keyword>
<dbReference type="EMBL" id="RCHT01000012">
    <property type="protein sequence ID" value="RLL10837.1"/>
    <property type="molecule type" value="Genomic_DNA"/>
</dbReference>
<organism evidence="7 8">
    <name type="scientific">Anaerotruncus massiliensis</name>
    <name type="common">ex Liu et al. 2021</name>
    <dbReference type="NCBI Taxonomy" id="2321404"/>
    <lineage>
        <taxon>Bacteria</taxon>
        <taxon>Bacillati</taxon>
        <taxon>Bacillota</taxon>
        <taxon>Clostridia</taxon>
        <taxon>Eubacteriales</taxon>
        <taxon>Oscillospiraceae</taxon>
        <taxon>Anaerotruncus</taxon>
    </lineage>
</organism>
<dbReference type="GO" id="GO:0016301">
    <property type="term" value="F:kinase activity"/>
    <property type="evidence" value="ECO:0007669"/>
    <property type="project" value="UniProtKB-KW"/>
</dbReference>
<evidence type="ECO:0000313" key="7">
    <source>
        <dbReference type="EMBL" id="RLL10837.1"/>
    </source>
</evidence>
<evidence type="ECO:0000256" key="2">
    <source>
        <dbReference type="ARBA" id="ARBA00022741"/>
    </source>
</evidence>
<dbReference type="InterPro" id="IPR006282">
    <property type="entry name" value="Thi_PPkinase"/>
</dbReference>
<feature type="domain" description="Thiamin pyrophosphokinase thiamin-binding" evidence="6">
    <location>
        <begin position="194"/>
        <end position="258"/>
    </location>
</feature>
<dbReference type="InterPro" id="IPR007371">
    <property type="entry name" value="TPK_catalytic"/>
</dbReference>
<dbReference type="Pfam" id="PF04265">
    <property type="entry name" value="TPK_B1_binding"/>
    <property type="match status" value="1"/>
</dbReference>
<dbReference type="CDD" id="cd07995">
    <property type="entry name" value="TPK"/>
    <property type="match status" value="1"/>
</dbReference>
<dbReference type="InterPro" id="IPR053149">
    <property type="entry name" value="TPK"/>
</dbReference>
<evidence type="ECO:0000259" key="6">
    <source>
        <dbReference type="SMART" id="SM00983"/>
    </source>
</evidence>
<proteinExistence type="predicted"/>
<dbReference type="Proteomes" id="UP000276301">
    <property type="component" value="Unassembled WGS sequence"/>
</dbReference>
<name>A0A498CUT5_9FIRM</name>
<dbReference type="GO" id="GO:0004788">
    <property type="term" value="F:thiamine diphosphokinase activity"/>
    <property type="evidence" value="ECO:0007669"/>
    <property type="project" value="UniProtKB-UniRule"/>
</dbReference>
<evidence type="ECO:0000256" key="3">
    <source>
        <dbReference type="ARBA" id="ARBA00022777"/>
    </source>
</evidence>
<sequence length="281" mass="29685">MGTEGPAGEKMMPKNPDCACPRDCPRHGDCEACITFHKTRPNPPDCMRVKRRPAPRGTGRCLLVAGGPSGDRAGVELKAAPGDLVIACDAGYPAALQLGLKPALAVGDFDSYGGEIAPDVEVVRTPVRKDDTDTMTGLRLGLSRGCRDFVIVGALGGRLDHTVANLQALCWLCTQGARGVILSADNRAWAVRDGALELPRMEGWYLSVFAAGECEGVTLRGVEYPLTGARLSPSMPIGVSNEFSADTARIEVARGTLIVIASRREARDTEKNETAPAGAAE</sequence>
<dbReference type="PANTHER" id="PTHR41299:SF1">
    <property type="entry name" value="THIAMINE PYROPHOSPHOKINASE"/>
    <property type="match status" value="1"/>
</dbReference>
<dbReference type="Gene3D" id="3.40.50.10240">
    <property type="entry name" value="Thiamin pyrophosphokinase, catalytic domain"/>
    <property type="match status" value="1"/>
</dbReference>